<proteinExistence type="predicted"/>
<dbReference type="PANTHER" id="PTHR33098:SF53">
    <property type="entry name" value="OS05G0540900 PROTEIN"/>
    <property type="match status" value="1"/>
</dbReference>
<keyword evidence="5" id="KW-1185">Reference proteome</keyword>
<sequence length="367" mass="41864">MAKEAQVHSTEKQKKRKENKTPFPSPFLQTPTMFEESVSSTPTFLGSLYSWFTPTVFFLLLQLVIGTIFIISNLANTHKHHDPQTQQGHDFPQHHHLPRSPSMLQRLKSINFYPSPYRSQDPHHPHFPESQAQAQAQAQAQTHENEHSPLARSPSVIQRLKSINLYSYFPTEPFTSKLAHDPHEPEKPHVRQQQQQPQQEVAAETDEEKEEDDDDYVVENDNYDYAPEEGSSLDEIYSKLQGQEGHFTRTHSDTKPASGEVPVKLPRKMKKSASSKSAFAHFKEEDIVETHRPAAVREGRATAADDAEVDAKADDFINKFKQQLKLQRLDSIMRYKEMIGRGSAKVFVYILVPLHLSHLPGTVAVVF</sequence>
<keyword evidence="2" id="KW-0812">Transmembrane</keyword>
<feature type="compositionally biased region" description="Basic and acidic residues" evidence="1">
    <location>
        <begin position="178"/>
        <end position="189"/>
    </location>
</feature>
<evidence type="ECO:0000256" key="1">
    <source>
        <dbReference type="SAM" id="MobiDB-lite"/>
    </source>
</evidence>
<organism evidence="4 5">
    <name type="scientific">Mucuna pruriens</name>
    <name type="common">Velvet bean</name>
    <name type="synonym">Dolichos pruriens</name>
    <dbReference type="NCBI Taxonomy" id="157652"/>
    <lineage>
        <taxon>Eukaryota</taxon>
        <taxon>Viridiplantae</taxon>
        <taxon>Streptophyta</taxon>
        <taxon>Embryophyta</taxon>
        <taxon>Tracheophyta</taxon>
        <taxon>Spermatophyta</taxon>
        <taxon>Magnoliopsida</taxon>
        <taxon>eudicotyledons</taxon>
        <taxon>Gunneridae</taxon>
        <taxon>Pentapetalae</taxon>
        <taxon>rosids</taxon>
        <taxon>fabids</taxon>
        <taxon>Fabales</taxon>
        <taxon>Fabaceae</taxon>
        <taxon>Papilionoideae</taxon>
        <taxon>50 kb inversion clade</taxon>
        <taxon>NPAAA clade</taxon>
        <taxon>indigoferoid/millettioid clade</taxon>
        <taxon>Phaseoleae</taxon>
        <taxon>Mucuna</taxon>
    </lineage>
</organism>
<evidence type="ECO:0000313" key="4">
    <source>
        <dbReference type="EMBL" id="RDX82207.1"/>
    </source>
</evidence>
<reference evidence="4" key="1">
    <citation type="submission" date="2018-05" db="EMBL/GenBank/DDBJ databases">
        <title>Draft genome of Mucuna pruriens seed.</title>
        <authorList>
            <person name="Nnadi N.E."/>
            <person name="Vos R."/>
            <person name="Hasami M.H."/>
            <person name="Devisetty U.K."/>
            <person name="Aguiy J.C."/>
        </authorList>
    </citation>
    <scope>NUCLEOTIDE SEQUENCE [LARGE SCALE GENOMIC DNA]</scope>
    <source>
        <strain evidence="4">JCA_2017</strain>
    </source>
</reference>
<dbReference type="Pfam" id="PF05553">
    <property type="entry name" value="DUF761"/>
    <property type="match status" value="1"/>
</dbReference>
<feature type="region of interest" description="Disordered" evidence="1">
    <location>
        <begin position="1"/>
        <end position="28"/>
    </location>
</feature>
<dbReference type="STRING" id="157652.A0A371FV23"/>
<feature type="region of interest" description="Disordered" evidence="1">
    <location>
        <begin position="174"/>
        <end position="229"/>
    </location>
</feature>
<dbReference type="Pfam" id="PF14364">
    <property type="entry name" value="DUF4408"/>
    <property type="match status" value="1"/>
</dbReference>
<dbReference type="AlphaFoldDB" id="A0A371FV23"/>
<feature type="compositionally biased region" description="Low complexity" evidence="1">
    <location>
        <begin position="192"/>
        <end position="202"/>
    </location>
</feature>
<feature type="region of interest" description="Disordered" evidence="1">
    <location>
        <begin position="79"/>
        <end position="99"/>
    </location>
</feature>
<dbReference type="InterPro" id="IPR008480">
    <property type="entry name" value="DUF761_pln"/>
</dbReference>
<feature type="region of interest" description="Disordered" evidence="1">
    <location>
        <begin position="113"/>
        <end position="154"/>
    </location>
</feature>
<keyword evidence="2" id="KW-0472">Membrane</keyword>
<dbReference type="OrthoDB" id="1931904at2759"/>
<feature type="compositionally biased region" description="Acidic residues" evidence="1">
    <location>
        <begin position="203"/>
        <end position="222"/>
    </location>
</feature>
<dbReference type="Proteomes" id="UP000257109">
    <property type="component" value="Unassembled WGS sequence"/>
</dbReference>
<comment type="caution">
    <text evidence="4">The sequence shown here is derived from an EMBL/GenBank/DDBJ whole genome shotgun (WGS) entry which is preliminary data.</text>
</comment>
<name>A0A371FV23_MUCPR</name>
<dbReference type="PANTHER" id="PTHR33098">
    <property type="entry name" value="COTTON FIBER (DUF761)"/>
    <property type="match status" value="1"/>
</dbReference>
<feature type="compositionally biased region" description="Low complexity" evidence="1">
    <location>
        <begin position="131"/>
        <end position="141"/>
    </location>
</feature>
<gene>
    <name evidence="4" type="ORF">CR513_37029</name>
</gene>
<keyword evidence="2" id="KW-1133">Transmembrane helix</keyword>
<feature type="compositionally biased region" description="Basic and acidic residues" evidence="1">
    <location>
        <begin position="1"/>
        <end position="12"/>
    </location>
</feature>
<feature type="transmembrane region" description="Helical" evidence="2">
    <location>
        <begin position="346"/>
        <end position="366"/>
    </location>
</feature>
<evidence type="ECO:0000256" key="2">
    <source>
        <dbReference type="SAM" id="Phobius"/>
    </source>
</evidence>
<evidence type="ECO:0000313" key="5">
    <source>
        <dbReference type="Proteomes" id="UP000257109"/>
    </source>
</evidence>
<dbReference type="InterPro" id="IPR025520">
    <property type="entry name" value="DUF4408"/>
</dbReference>
<protein>
    <recommendedName>
        <fullName evidence="3">DUF4408 domain-containing protein</fullName>
    </recommendedName>
</protein>
<feature type="non-terminal residue" evidence="4">
    <location>
        <position position="1"/>
    </location>
</feature>
<dbReference type="EMBL" id="QJKJ01007697">
    <property type="protein sequence ID" value="RDX82207.1"/>
    <property type="molecule type" value="Genomic_DNA"/>
</dbReference>
<accession>A0A371FV23</accession>
<feature type="domain" description="DUF4408" evidence="3">
    <location>
        <begin position="42"/>
        <end position="72"/>
    </location>
</feature>
<feature type="transmembrane region" description="Helical" evidence="2">
    <location>
        <begin position="48"/>
        <end position="71"/>
    </location>
</feature>
<evidence type="ECO:0000259" key="3">
    <source>
        <dbReference type="Pfam" id="PF14364"/>
    </source>
</evidence>